<protein>
    <submittedName>
        <fullName evidence="2">Uncharacterized protein</fullName>
    </submittedName>
</protein>
<reference evidence="2 3" key="1">
    <citation type="submission" date="2019-02" db="EMBL/GenBank/DDBJ databases">
        <authorList>
            <person name="Paul L."/>
            <person name="Brownson E.L."/>
            <person name="Lucero K."/>
            <person name="Page S.T."/>
            <person name="Garlena R.A."/>
            <person name="Russell D.A."/>
            <person name="Pope W.H."/>
            <person name="Jacobs-Sera D."/>
            <person name="Hatfull G.F."/>
        </authorList>
    </citation>
    <scope>NUCLEOTIDE SEQUENCE [LARGE SCALE GENOMIC DNA]</scope>
</reference>
<dbReference type="EMBL" id="MK524524">
    <property type="protein sequence ID" value="QBI99438.1"/>
    <property type="molecule type" value="Genomic_DNA"/>
</dbReference>
<dbReference type="Proteomes" id="UP000292314">
    <property type="component" value="Genome"/>
</dbReference>
<proteinExistence type="predicted"/>
<keyword evidence="3" id="KW-1185">Reference proteome</keyword>
<gene>
    <name evidence="2" type="primary">78</name>
    <name evidence="2" type="ORF">SEA_CAELUM_78</name>
</gene>
<dbReference type="RefSeq" id="YP_010055527.1">
    <property type="nucleotide sequence ID" value="NC_054666.1"/>
</dbReference>
<dbReference type="GeneID" id="64471451"/>
<feature type="region of interest" description="Disordered" evidence="1">
    <location>
        <begin position="72"/>
        <end position="97"/>
    </location>
</feature>
<evidence type="ECO:0000313" key="2">
    <source>
        <dbReference type="EMBL" id="QBI99438.1"/>
    </source>
</evidence>
<evidence type="ECO:0000256" key="1">
    <source>
        <dbReference type="SAM" id="MobiDB-lite"/>
    </source>
</evidence>
<dbReference type="KEGG" id="vg:64471451"/>
<sequence>MKFWRKRKTEQAPTLVVQHDALSEALDALAGVFGDGMTADHTGSGFTCTEADTIARVLVLAGHSEAAESWLEGHATGDDGGDDHWHYDDSNPDDEGHAFTEDEIAAYVKEYLA</sequence>
<name>A0A481W0N1_9CAUD</name>
<feature type="compositionally biased region" description="Basic and acidic residues" evidence="1">
    <location>
        <begin position="82"/>
        <end position="97"/>
    </location>
</feature>
<accession>A0A481W0N1</accession>
<evidence type="ECO:0000313" key="3">
    <source>
        <dbReference type="Proteomes" id="UP000292314"/>
    </source>
</evidence>
<organism evidence="2 3">
    <name type="scientific">Streptomyces phage Caelum</name>
    <dbReference type="NCBI Taxonomy" id="2530160"/>
    <lineage>
        <taxon>Viruses</taxon>
        <taxon>Duplodnaviria</taxon>
        <taxon>Heunggongvirae</taxon>
        <taxon>Uroviricota</taxon>
        <taxon>Caudoviricetes</taxon>
        <taxon>Arquatrovirinae</taxon>
        <taxon>Caelumvirus</taxon>
        <taxon>Caelumvirus caelum</taxon>
    </lineage>
</organism>